<keyword evidence="3" id="KW-1185">Reference proteome</keyword>
<dbReference type="EMBL" id="NPHW01004820">
    <property type="protein sequence ID" value="OXV07489.1"/>
    <property type="molecule type" value="Genomic_DNA"/>
</dbReference>
<dbReference type="GO" id="GO:0070823">
    <property type="term" value="C:HDA1 complex"/>
    <property type="evidence" value="ECO:0007669"/>
    <property type="project" value="InterPro"/>
</dbReference>
<feature type="compositionally biased region" description="Polar residues" evidence="1">
    <location>
        <begin position="745"/>
        <end position="759"/>
    </location>
</feature>
<dbReference type="OrthoDB" id="3647690at2759"/>
<dbReference type="InterPro" id="IPR038609">
    <property type="entry name" value="HDA1_su2/3_sf"/>
</dbReference>
<evidence type="ECO:0000313" key="3">
    <source>
        <dbReference type="Proteomes" id="UP000243515"/>
    </source>
</evidence>
<name>A0A232LTM4_9EURO</name>
<feature type="compositionally biased region" description="Basic and acidic residues" evidence="1">
    <location>
        <begin position="480"/>
        <end position="490"/>
    </location>
</feature>
<accession>A0A232LTM4</accession>
<proteinExistence type="predicted"/>
<feature type="compositionally biased region" description="Polar residues" evidence="1">
    <location>
        <begin position="470"/>
        <end position="479"/>
    </location>
</feature>
<feature type="region of interest" description="Disordered" evidence="1">
    <location>
        <begin position="434"/>
        <end position="490"/>
    </location>
</feature>
<dbReference type="Pfam" id="PF11496">
    <property type="entry name" value="HDA2-3"/>
    <property type="match status" value="1"/>
</dbReference>
<feature type="region of interest" description="Disordered" evidence="1">
    <location>
        <begin position="1"/>
        <end position="32"/>
    </location>
</feature>
<evidence type="ECO:0000256" key="1">
    <source>
        <dbReference type="SAM" id="MobiDB-lite"/>
    </source>
</evidence>
<evidence type="ECO:0000313" key="2">
    <source>
        <dbReference type="EMBL" id="OXV07489.1"/>
    </source>
</evidence>
<feature type="compositionally biased region" description="Basic and acidic residues" evidence="1">
    <location>
        <begin position="706"/>
        <end position="716"/>
    </location>
</feature>
<reference evidence="2 3" key="1">
    <citation type="journal article" date="2015" name="Environ. Microbiol.">
        <title>Metagenome sequence of Elaphomyces granulatus from sporocarp tissue reveals Ascomycota ectomycorrhizal fingerprints of genome expansion and a Proteobacteria-rich microbiome.</title>
        <authorList>
            <person name="Quandt C.A."/>
            <person name="Kohler A."/>
            <person name="Hesse C.N."/>
            <person name="Sharpton T.J."/>
            <person name="Martin F."/>
            <person name="Spatafora J.W."/>
        </authorList>
    </citation>
    <scope>NUCLEOTIDE SEQUENCE [LARGE SCALE GENOMIC DNA]</scope>
    <source>
        <strain evidence="2 3">OSC145934</strain>
    </source>
</reference>
<sequence>MGGQVPSSGISSVPEALEKYNHVPGSTPREKIRNAYAQLRANTKSLQNIRASATPSSAGDIEPVAALVSEPTSPLSVRIEKNTPSPAIPAEQNQPPSGSSVSSLQTETSDLHTIQPSVLAASHPETFPPGSVRLGPSEFAITLPMDSRVKDEYEKALTDEARGIQNFLLTFTSTDPIQVNSETSQLIIRANRLIQKLDNIAVHPDLNIAEHIKNTEPDPKKAATWAEYSSSKFQFLGHLMDISANHGLHIIIMTRKERTVEIVERYFLGKGFSYSRPRVEMGENTGISLKKGTMSFGIHITQSDTVVEVYRHPSLIIALDSSFNVKSPSVENLRKTYARHGNLVPVIWLLSSNTSEHIKLCLPDVSEVQKLRLLIYHAMLLRNTVGDLQDDALGVHEDAEELLSYLLSEDFNASWSLPAIEPLKLISPEKITSIPGDELAGKNPQSTTPLAQKRWLDDEGEGPSSKRQRMTPSDPSKPTESTKDPAKALDPELNTEDNLVQMKDDHTHELSQLQISLSNAQSRLTEREKVMESLQHRYESRAKELHRIRQECNRLSETVSKSEQKLGKQQDDIAKLKDERATLKQELDVSRSALRDSGGLTADLEIAREEIRRLKKENASLEKKAESERKQAEYTREQYQNASTQAAQSAIEMRQLQEENEELKRKAAADASKLKELKMKNDENRHLSRILELELALQSRDELLRRKEEELRDLRKNRPSKRNTSSSQPRSPRWGPGNSRPASPGLNNSGIGTRSSALRFSSEIPL</sequence>
<protein>
    <recommendedName>
        <fullName evidence="4">HDA1 complex subunit</fullName>
    </recommendedName>
</protein>
<gene>
    <name evidence="2" type="ORF">Egran_04749</name>
</gene>
<feature type="region of interest" description="Disordered" evidence="1">
    <location>
        <begin position="706"/>
        <end position="766"/>
    </location>
</feature>
<comment type="caution">
    <text evidence="2">The sequence shown here is derived from an EMBL/GenBank/DDBJ whole genome shotgun (WGS) entry which is preliminary data.</text>
</comment>
<feature type="compositionally biased region" description="Polar residues" evidence="1">
    <location>
        <begin position="91"/>
        <end position="110"/>
    </location>
</feature>
<feature type="region of interest" description="Disordered" evidence="1">
    <location>
        <begin position="71"/>
        <end position="110"/>
    </location>
</feature>
<dbReference type="Gene3D" id="3.40.50.12360">
    <property type="match status" value="1"/>
</dbReference>
<organism evidence="2 3">
    <name type="scientific">Elaphomyces granulatus</name>
    <dbReference type="NCBI Taxonomy" id="519963"/>
    <lineage>
        <taxon>Eukaryota</taxon>
        <taxon>Fungi</taxon>
        <taxon>Dikarya</taxon>
        <taxon>Ascomycota</taxon>
        <taxon>Pezizomycotina</taxon>
        <taxon>Eurotiomycetes</taxon>
        <taxon>Eurotiomycetidae</taxon>
        <taxon>Eurotiales</taxon>
        <taxon>Elaphomycetaceae</taxon>
        <taxon>Elaphomyces</taxon>
    </lineage>
</organism>
<dbReference type="Proteomes" id="UP000243515">
    <property type="component" value="Unassembled WGS sequence"/>
</dbReference>
<evidence type="ECO:0008006" key="4">
    <source>
        <dbReference type="Google" id="ProtNLM"/>
    </source>
</evidence>
<feature type="compositionally biased region" description="Polar residues" evidence="1">
    <location>
        <begin position="1"/>
        <end position="11"/>
    </location>
</feature>
<dbReference type="InterPro" id="IPR021006">
    <property type="entry name" value="Hda2/3"/>
</dbReference>
<dbReference type="AlphaFoldDB" id="A0A232LTM4"/>